<dbReference type="GO" id="GO:0003714">
    <property type="term" value="F:transcription corepressor activity"/>
    <property type="evidence" value="ECO:0007669"/>
    <property type="project" value="InterPro"/>
</dbReference>
<dbReference type="SMART" id="SM00761">
    <property type="entry name" value="HDAC_interact"/>
    <property type="match status" value="1"/>
</dbReference>
<dbReference type="SUPFAM" id="SSF47762">
    <property type="entry name" value="PAH2 domain"/>
    <property type="match status" value="3"/>
</dbReference>
<feature type="compositionally biased region" description="Basic and acidic residues" evidence="8">
    <location>
        <begin position="1498"/>
        <end position="1515"/>
    </location>
</feature>
<keyword evidence="6 7" id="KW-0539">Nucleus</keyword>
<feature type="compositionally biased region" description="Low complexity" evidence="8">
    <location>
        <begin position="330"/>
        <end position="347"/>
    </location>
</feature>
<feature type="compositionally biased region" description="Low complexity" evidence="8">
    <location>
        <begin position="1516"/>
        <end position="1530"/>
    </location>
</feature>
<dbReference type="PROSITE" id="PS51477">
    <property type="entry name" value="PAH"/>
    <property type="match status" value="3"/>
</dbReference>
<feature type="compositionally biased region" description="Low complexity" evidence="8">
    <location>
        <begin position="373"/>
        <end position="392"/>
    </location>
</feature>
<dbReference type="GO" id="GO:0000122">
    <property type="term" value="P:negative regulation of transcription by RNA polymerase II"/>
    <property type="evidence" value="ECO:0007669"/>
    <property type="project" value="TreeGrafter"/>
</dbReference>
<dbReference type="InterPro" id="IPR003822">
    <property type="entry name" value="PAH"/>
</dbReference>
<dbReference type="Gene3D" id="1.20.1160.11">
    <property type="entry name" value="Paired amphipathic helix"/>
    <property type="match status" value="3"/>
</dbReference>
<evidence type="ECO:0000313" key="10">
    <source>
        <dbReference type="EMBL" id="PWN24601.1"/>
    </source>
</evidence>
<evidence type="ECO:0000256" key="1">
    <source>
        <dbReference type="ARBA" id="ARBA00004123"/>
    </source>
</evidence>
<dbReference type="PANTHER" id="PTHR12346:SF0">
    <property type="entry name" value="SIN3A, ISOFORM G"/>
    <property type="match status" value="1"/>
</dbReference>
<dbReference type="InterPro" id="IPR039774">
    <property type="entry name" value="Sin3-like"/>
</dbReference>
<dbReference type="FunFam" id="1.20.1160.11:FF:000001">
    <property type="entry name" value="Paired amphipathic helix protein Sin3"/>
    <property type="match status" value="1"/>
</dbReference>
<protein>
    <recommendedName>
        <fullName evidence="9">Histone deacetylase interacting domain-containing protein</fullName>
    </recommendedName>
</protein>
<dbReference type="Pfam" id="PF02671">
    <property type="entry name" value="PAH"/>
    <property type="match status" value="3"/>
</dbReference>
<dbReference type="OrthoDB" id="10265969at2759"/>
<keyword evidence="4" id="KW-0805">Transcription regulation</keyword>
<feature type="compositionally biased region" description="Low complexity" evidence="8">
    <location>
        <begin position="127"/>
        <end position="137"/>
    </location>
</feature>
<dbReference type="RefSeq" id="XP_025359213.1">
    <property type="nucleotide sequence ID" value="XM_025507174.1"/>
</dbReference>
<feature type="region of interest" description="Disordered" evidence="8">
    <location>
        <begin position="988"/>
        <end position="1009"/>
    </location>
</feature>
<evidence type="ECO:0000256" key="8">
    <source>
        <dbReference type="SAM" id="MobiDB-lite"/>
    </source>
</evidence>
<feature type="compositionally biased region" description="Basic and acidic residues" evidence="8">
    <location>
        <begin position="926"/>
        <end position="937"/>
    </location>
</feature>
<feature type="compositionally biased region" description="Low complexity" evidence="8">
    <location>
        <begin position="944"/>
        <end position="954"/>
    </location>
</feature>
<evidence type="ECO:0000256" key="7">
    <source>
        <dbReference type="PROSITE-ProRule" id="PRU00810"/>
    </source>
</evidence>
<feature type="region of interest" description="Disordered" evidence="8">
    <location>
        <begin position="116"/>
        <end position="151"/>
    </location>
</feature>
<feature type="region of interest" description="Disordered" evidence="8">
    <location>
        <begin position="807"/>
        <end position="829"/>
    </location>
</feature>
<keyword evidence="3" id="KW-0677">Repeat</keyword>
<dbReference type="GO" id="GO:0010628">
    <property type="term" value="P:positive regulation of gene expression"/>
    <property type="evidence" value="ECO:0007669"/>
    <property type="project" value="UniProtKB-ARBA"/>
</dbReference>
<dbReference type="GO" id="GO:0033698">
    <property type="term" value="C:Rpd3L complex"/>
    <property type="evidence" value="ECO:0007669"/>
    <property type="project" value="UniProtKB-ARBA"/>
</dbReference>
<dbReference type="FunFam" id="1.20.1160.11:FF:000003">
    <property type="entry name" value="Paired amphipathic helix SIN3-like protein"/>
    <property type="match status" value="1"/>
</dbReference>
<dbReference type="FunFam" id="1.20.1160.11:FF:000002">
    <property type="entry name" value="Paired amphipathic helix protein SIN3"/>
    <property type="match status" value="1"/>
</dbReference>
<dbReference type="Pfam" id="PF16879">
    <property type="entry name" value="Sin3a_C"/>
    <property type="match status" value="1"/>
</dbReference>
<feature type="compositionally biased region" description="Acidic residues" evidence="8">
    <location>
        <begin position="1456"/>
        <end position="1468"/>
    </location>
</feature>
<dbReference type="Proteomes" id="UP000245884">
    <property type="component" value="Unassembled WGS sequence"/>
</dbReference>
<feature type="compositionally biased region" description="Low complexity" evidence="8">
    <location>
        <begin position="989"/>
        <end position="1009"/>
    </location>
</feature>
<dbReference type="Pfam" id="PF08295">
    <property type="entry name" value="Sin3_corepress"/>
    <property type="match status" value="1"/>
</dbReference>
<evidence type="ECO:0000313" key="11">
    <source>
        <dbReference type="Proteomes" id="UP000245884"/>
    </source>
</evidence>
<evidence type="ECO:0000256" key="3">
    <source>
        <dbReference type="ARBA" id="ARBA00022737"/>
    </source>
</evidence>
<dbReference type="GeneID" id="37028997"/>
<keyword evidence="2" id="KW-0678">Repressor</keyword>
<feature type="compositionally biased region" description="Pro residues" evidence="8">
    <location>
        <begin position="412"/>
        <end position="422"/>
    </location>
</feature>
<gene>
    <name evidence="10" type="ORF">BDZ90DRAFT_234873</name>
</gene>
<dbReference type="InterPro" id="IPR013194">
    <property type="entry name" value="HDAC_interact_dom"/>
</dbReference>
<evidence type="ECO:0000259" key="9">
    <source>
        <dbReference type="SMART" id="SM00761"/>
    </source>
</evidence>
<dbReference type="EMBL" id="KZ819680">
    <property type="protein sequence ID" value="PWN24601.1"/>
    <property type="molecule type" value="Genomic_DNA"/>
</dbReference>
<comment type="subcellular location">
    <subcellularLocation>
        <location evidence="1 7">Nucleus</location>
    </subcellularLocation>
</comment>
<accession>A0A316UJR4</accession>
<feature type="compositionally biased region" description="Basic and acidic residues" evidence="8">
    <location>
        <begin position="1623"/>
        <end position="1633"/>
    </location>
</feature>
<feature type="domain" description="Histone deacetylase interacting" evidence="9">
    <location>
        <begin position="579"/>
        <end position="680"/>
    </location>
</feature>
<proteinExistence type="predicted"/>
<feature type="compositionally biased region" description="Low complexity" evidence="8">
    <location>
        <begin position="211"/>
        <end position="244"/>
    </location>
</feature>
<feature type="compositionally biased region" description="Low complexity" evidence="8">
    <location>
        <begin position="184"/>
        <end position="198"/>
    </location>
</feature>
<evidence type="ECO:0000256" key="4">
    <source>
        <dbReference type="ARBA" id="ARBA00023015"/>
    </source>
</evidence>
<feature type="compositionally biased region" description="Basic residues" evidence="8">
    <location>
        <begin position="393"/>
        <end position="402"/>
    </location>
</feature>
<keyword evidence="11" id="KW-1185">Reference proteome</keyword>
<feature type="region of interest" description="Disordered" evidence="8">
    <location>
        <begin position="329"/>
        <end position="429"/>
    </location>
</feature>
<evidence type="ECO:0000256" key="2">
    <source>
        <dbReference type="ARBA" id="ARBA00022491"/>
    </source>
</evidence>
<feature type="compositionally biased region" description="Low complexity" evidence="8">
    <location>
        <begin position="1350"/>
        <end position="1375"/>
    </location>
</feature>
<feature type="region of interest" description="Disordered" evidence="8">
    <location>
        <begin position="907"/>
        <end position="972"/>
    </location>
</feature>
<name>A0A316UJR4_9BASI</name>
<feature type="compositionally biased region" description="Low complexity" evidence="8">
    <location>
        <begin position="1572"/>
        <end position="1622"/>
    </location>
</feature>
<dbReference type="InterPro" id="IPR031693">
    <property type="entry name" value="Sin3_C"/>
</dbReference>
<sequence length="1633" mass="173855">MATLNVKDALSYLDQVKVQFADHPDVYNRFLDIMKDFKSQSIDTPGVIERVSTLFRGHPSLIQGFNTFLPPGYRIECSMDPSEANLITVTTPSGTTTQKDGAKGIAGAVRQGAAAAAAAGREGGQSGPTASGSSGSPPSVPAHPAAPPSAANAATAAAVAVPAQAPKLPQGSLASLQHGRALSPPGAAITPGAAAGAGVLSQHPQPPPPQQMQHQPPHPAAGSSSHGPPLAAAAAEAGPGPAGAAPGGGPPPSADGSRPPLEFNHAINYVNKIKQRFSNDPETYKQFLEILQTYQKEGRAIQDVYAQVTVLFEGAKDLLDEFKQFLPDTSAQAQPQQQQQQQQQSQQPRRDVSGGKAGPSSGAQTQRGKKRAAPAAGDAAAGKATQGAAATGRSKKAKHGHKGQQQQERMPSPAPGMPPMIPPEQAQYGLPPTAAQQLGAAYAGPDGLVPADAAAAAAAAAAGLVPSNVVSAGIPLGPAYAPLATLDEVAFFDRVKKHIDDRGAYLEFLKLLNLYTQDVIDVRTLVDKAAAFIGGHRDLFATFKSLCGYEMGRHGWLEEEEAVIENTPALERPRIDLNTCEQYGASYRRLPKEEVNLACSGRDAMCWEVLNDEWVSHPTWASEGEGFNPHKKNIYEDALYRSEEERHEYDYHIEANLRTIALLEPIAARIAAMDEQERATFRLKPGLGGQSRSIYQRVLRKVYGRDAGAEIVAALHDSPSTSIPVVLARLRQKDEEWKRAQREWNKVWRVVDERNWWKSLDHRGVSWKASDKKAITTRGLLGEIELRRSEDVGRRWMKELGAPRTLLGTESGRNVGPNGAAKTSSTGPAIEGNLAASQQEPWHLSFDMSDRSLIYDVIKLALSHLDRGPSYSRSDIDRIEMFIRSFLPLLMGEDAKAWEDEMGLEPVSAGDDEEQNHQATSSAGNAERRRKDDDLRMRVLRGQAANAPASTSAADGDSEMKDGNASSETAVPTMEQTWIRADTRAPFDSQANAQQQAQSSTSSAANGSTSSASAHTLNFFCSSAHYTFLRLFHLAYVRLAKMKRLSTELGKELDEKNARRKERGQKSGVIRGNPLALQLGLQDRFGGIGSVVGSSAASAGAVDGIEHANGEAAVSQLPSAPVSGWELHPSKYYMVLLDLIEKLFDGDSIDQNMYEESIRFMFGIEGFVVFTIDKVLGGLVKATQSIINDSKCAELQALLDRDRRSHPGPSGAAGSGAPAARDAQAAAYRHQIATRMSAECLVGKEEHLFRVGWTPSTSRLGIQMLSRDDPSADLPPYLSLRGVGATEADGEDAEKLREERWLYYVASYALWAPTEGLVGEVRGPFLRRSLGGKVGAGEDATAASTEGVQPASAAASPSAGAVTTTVATEGSSSTSPSERHIVSPGLEIKVCLSTYRLFFVADTEDTFARQHVAASSSATDGAAARESRVKAIRAQASQGKKRFDQWVEERRRAIDEEGVEKEEEEQAQEAEKDEAAPAPTLQEGGGEEKSQETATAQEVKEQEQPAEIAAEKQEEQQQQAQQEVAPAAIASGDTEMTSIEAAPATISATQPAAAAEEEVKKSAEPVTTVDQASAPATAPATEAVGKEQAASAASAAPAAPASTAETVPAEAATAGATVAPVSGEDKKPEEGQL</sequence>
<feature type="region of interest" description="Disordered" evidence="8">
    <location>
        <begin position="177"/>
        <end position="262"/>
    </location>
</feature>
<dbReference type="InterPro" id="IPR036600">
    <property type="entry name" value="PAH_sf"/>
</dbReference>
<feature type="region of interest" description="Disordered" evidence="8">
    <location>
        <begin position="1336"/>
        <end position="1380"/>
    </location>
</feature>
<evidence type="ECO:0000256" key="6">
    <source>
        <dbReference type="ARBA" id="ARBA00023242"/>
    </source>
</evidence>
<dbReference type="STRING" id="1569628.A0A316UJR4"/>
<feature type="region of interest" description="Disordered" evidence="8">
    <location>
        <begin position="1454"/>
        <end position="1633"/>
    </location>
</feature>
<evidence type="ECO:0000256" key="5">
    <source>
        <dbReference type="ARBA" id="ARBA00023163"/>
    </source>
</evidence>
<feature type="compositionally biased region" description="Pro residues" evidence="8">
    <location>
        <begin position="138"/>
        <end position="147"/>
    </location>
</feature>
<reference evidence="10 11" key="1">
    <citation type="journal article" date="2018" name="Mol. Biol. Evol.">
        <title>Broad Genomic Sampling Reveals a Smut Pathogenic Ancestry of the Fungal Clade Ustilaginomycotina.</title>
        <authorList>
            <person name="Kijpornyongpan T."/>
            <person name="Mondo S.J."/>
            <person name="Barry K."/>
            <person name="Sandor L."/>
            <person name="Lee J."/>
            <person name="Lipzen A."/>
            <person name="Pangilinan J."/>
            <person name="LaButti K."/>
            <person name="Hainaut M."/>
            <person name="Henrissat B."/>
            <person name="Grigoriev I.V."/>
            <person name="Spatafora J.W."/>
            <person name="Aime M.C."/>
        </authorList>
    </citation>
    <scope>NUCLEOTIDE SEQUENCE [LARGE SCALE GENOMIC DNA]</scope>
    <source>
        <strain evidence="10 11">MCA 5214</strain>
    </source>
</reference>
<feature type="compositionally biased region" description="Low complexity" evidence="8">
    <location>
        <begin position="1541"/>
        <end position="1554"/>
    </location>
</feature>
<dbReference type="PANTHER" id="PTHR12346">
    <property type="entry name" value="SIN3B-RELATED"/>
    <property type="match status" value="1"/>
</dbReference>
<organism evidence="10 11">
    <name type="scientific">Jaminaea rosea</name>
    <dbReference type="NCBI Taxonomy" id="1569628"/>
    <lineage>
        <taxon>Eukaryota</taxon>
        <taxon>Fungi</taxon>
        <taxon>Dikarya</taxon>
        <taxon>Basidiomycota</taxon>
        <taxon>Ustilaginomycotina</taxon>
        <taxon>Exobasidiomycetes</taxon>
        <taxon>Microstromatales</taxon>
        <taxon>Microstromatales incertae sedis</taxon>
        <taxon>Jaminaea</taxon>
    </lineage>
</organism>
<keyword evidence="5" id="KW-0804">Transcription</keyword>